<dbReference type="AlphaFoldDB" id="A0A7L2UTT9"/>
<name>A0A7L2UTT9_BALRX</name>
<dbReference type="EMBL" id="VYZW01051378">
    <property type="protein sequence ID" value="NXS48377.1"/>
    <property type="molecule type" value="Genomic_DNA"/>
</dbReference>
<evidence type="ECO:0000313" key="2">
    <source>
        <dbReference type="EMBL" id="NXS48377.1"/>
    </source>
</evidence>
<dbReference type="PANTHER" id="PTHR19964:SF11">
    <property type="entry name" value="INAD-LIKE PROTEIN"/>
    <property type="match status" value="1"/>
</dbReference>
<dbReference type="GO" id="GO:0120192">
    <property type="term" value="P:tight junction assembly"/>
    <property type="evidence" value="ECO:0007669"/>
    <property type="project" value="TreeGrafter"/>
</dbReference>
<accession>A0A7L2UTT9</accession>
<dbReference type="GO" id="GO:0005923">
    <property type="term" value="C:bicellular tight junction"/>
    <property type="evidence" value="ECO:0007669"/>
    <property type="project" value="TreeGrafter"/>
</dbReference>
<dbReference type="GO" id="GO:0005737">
    <property type="term" value="C:cytoplasm"/>
    <property type="evidence" value="ECO:0007669"/>
    <property type="project" value="TreeGrafter"/>
</dbReference>
<proteinExistence type="predicted"/>
<dbReference type="OrthoDB" id="6022711at2759"/>
<dbReference type="PANTHER" id="PTHR19964">
    <property type="entry name" value="MULTIPLE PDZ DOMAIN PROTEIN"/>
    <property type="match status" value="1"/>
</dbReference>
<dbReference type="InterPro" id="IPR051342">
    <property type="entry name" value="PDZ_scaffold"/>
</dbReference>
<dbReference type="InterPro" id="IPR036034">
    <property type="entry name" value="PDZ_sf"/>
</dbReference>
<feature type="region of interest" description="Disordered" evidence="1">
    <location>
        <begin position="41"/>
        <end position="69"/>
    </location>
</feature>
<evidence type="ECO:0000313" key="3">
    <source>
        <dbReference type="Proteomes" id="UP000528411"/>
    </source>
</evidence>
<feature type="non-terminal residue" evidence="2">
    <location>
        <position position="190"/>
    </location>
</feature>
<protein>
    <submittedName>
        <fullName evidence="2">INADL protein</fullName>
    </submittedName>
</protein>
<dbReference type="Proteomes" id="UP000528411">
    <property type="component" value="Unassembled WGS sequence"/>
</dbReference>
<gene>
    <name evidence="2" type="primary">Patj</name>
    <name evidence="2" type="ORF">BALREX_R11202</name>
</gene>
<comment type="caution">
    <text evidence="2">The sequence shown here is derived from an EMBL/GenBank/DDBJ whole genome shotgun (WGS) entry which is preliminary data.</text>
</comment>
<keyword evidence="3" id="KW-1185">Reference proteome</keyword>
<dbReference type="GO" id="GO:0045177">
    <property type="term" value="C:apical part of cell"/>
    <property type="evidence" value="ECO:0007669"/>
    <property type="project" value="TreeGrafter"/>
</dbReference>
<reference evidence="2 3" key="1">
    <citation type="submission" date="2019-09" db="EMBL/GenBank/DDBJ databases">
        <title>Bird 10,000 Genomes (B10K) Project - Family phase.</title>
        <authorList>
            <person name="Zhang G."/>
        </authorList>
    </citation>
    <scope>NUCLEOTIDE SEQUENCE [LARGE SCALE GENOMIC DNA]</scope>
    <source>
        <strain evidence="2">B10K-DU-012-56</strain>
    </source>
</reference>
<evidence type="ECO:0000256" key="1">
    <source>
        <dbReference type="SAM" id="MobiDB-lite"/>
    </source>
</evidence>
<dbReference type="Gene3D" id="2.30.42.10">
    <property type="match status" value="1"/>
</dbReference>
<dbReference type="SUPFAM" id="SSF50156">
    <property type="entry name" value="PDZ domain-like"/>
    <property type="match status" value="1"/>
</dbReference>
<organism evidence="2 3">
    <name type="scientific">Balaeniceps rex</name>
    <name type="common">Shoebill</name>
    <dbReference type="NCBI Taxonomy" id="33584"/>
    <lineage>
        <taxon>Eukaryota</taxon>
        <taxon>Metazoa</taxon>
        <taxon>Chordata</taxon>
        <taxon>Craniata</taxon>
        <taxon>Vertebrata</taxon>
        <taxon>Euteleostomi</taxon>
        <taxon>Archelosauria</taxon>
        <taxon>Archosauria</taxon>
        <taxon>Dinosauria</taxon>
        <taxon>Saurischia</taxon>
        <taxon>Theropoda</taxon>
        <taxon>Coelurosauria</taxon>
        <taxon>Aves</taxon>
        <taxon>Neognathae</taxon>
        <taxon>Neoaves</taxon>
        <taxon>Aequornithes</taxon>
        <taxon>Pelecaniformes</taxon>
        <taxon>Balaenicipitidae</taxon>
        <taxon>Balaeniceps</taxon>
    </lineage>
</organism>
<sequence>VNGVQLYGKSRREAITFLKEVPPPFTLVCCRRLFDDGSESLVDEPTMGVSPPEQKVKPEEDINPEEEEGELALWSPDVKVIELEKDRNGLGFSILDYQDPLDPTRTAIVISSLGAGGKYLDSATLAEAVEVLKSVPPGTVSLGICKPLVGESKEENMHGVDSSNIKTSPGSPEPIDNINFSIILEAPQVF</sequence>
<feature type="non-terminal residue" evidence="2">
    <location>
        <position position="1"/>
    </location>
</feature>
<dbReference type="GO" id="GO:0005886">
    <property type="term" value="C:plasma membrane"/>
    <property type="evidence" value="ECO:0007669"/>
    <property type="project" value="TreeGrafter"/>
</dbReference>